<dbReference type="PANTHER" id="PTHR41287:SF1">
    <property type="entry name" value="PROTEIN YMFN"/>
    <property type="match status" value="1"/>
</dbReference>
<dbReference type="eggNOG" id="COG4626">
    <property type="taxonomic scope" value="Bacteria"/>
</dbReference>
<dbReference type="InterPro" id="IPR046461">
    <property type="entry name" value="TerL_ATPase"/>
</dbReference>
<dbReference type="PANTHER" id="PTHR41287">
    <property type="match status" value="1"/>
</dbReference>
<name>A0A0A2G5D6_9PORP</name>
<proteinExistence type="predicted"/>
<evidence type="ECO:0000259" key="2">
    <source>
        <dbReference type="Pfam" id="PF20441"/>
    </source>
</evidence>
<dbReference type="Gene3D" id="3.40.50.300">
    <property type="entry name" value="P-loop containing nucleotide triphosphate hydrolases"/>
    <property type="match status" value="1"/>
</dbReference>
<dbReference type="GO" id="GO:0004519">
    <property type="term" value="F:endonuclease activity"/>
    <property type="evidence" value="ECO:0007669"/>
    <property type="project" value="InterPro"/>
</dbReference>
<protein>
    <submittedName>
        <fullName evidence="3">Terminase</fullName>
    </submittedName>
</protein>
<evidence type="ECO:0000313" key="3">
    <source>
        <dbReference type="EMBL" id="KGN98426.1"/>
    </source>
</evidence>
<keyword evidence="4" id="KW-1185">Reference proteome</keyword>
<accession>A0A0A2G5D6</accession>
<dbReference type="Proteomes" id="UP000030134">
    <property type="component" value="Unassembled WGS sequence"/>
</dbReference>
<sequence length="578" mass="66081">MDESEKQALRDLKAQTVQELQSLPIDFRLCSSVDDRLASYIKACIERPEAHNLYELLAIKKFHIMTCRYELRALEVQKFILTYEFLEFPSDEGAKRYKLTPIQVFQFTNIEGFFYPGTERKVITDALLFVPRKFSKTTSVASLAVKDLLFGDANAQAFVVANSSKQAKICFDVIRFILKRLDHKMRRFKINREQVFNLCRGKSSFAQCLASDVGTLDGLNASTVIVDEYAQADSAALKNVLTSSMGVRLNPLTVIITTASSKTETPFYEMLKTYKSVLRGEIEMDSVFAHIFEPDVDDDEGDPATWYKVQPHLGVTCREEFYKDKWDKAQLCAEDMQEFRNKLLNIFAHSELEDWIPTKEIESRSIRTDIESFRGVRCVASVDLSVCDDLSAVSYLLYMPGRVLPERTTETPFHSITHYYFPEGQIATHPNGELYQRWADAGYLTLCAGAVIDYRQIVNDILSKPFSILGVGYDRYKAEEFIRLLKSSPGVGKEHLYEIAQTYGNFTSPVESFELSLYTNRITFEDNPITAYCFGNATIDEDRLENRKPIKKKQSGKIDGAITNVMNFWMLNNIKMTQ</sequence>
<evidence type="ECO:0000259" key="1">
    <source>
        <dbReference type="Pfam" id="PF03354"/>
    </source>
</evidence>
<evidence type="ECO:0000313" key="4">
    <source>
        <dbReference type="Proteomes" id="UP000030134"/>
    </source>
</evidence>
<gene>
    <name evidence="3" type="ORF">HQ36_02085</name>
</gene>
<organism evidence="3 4">
    <name type="scientific">Porphyromonas gingivicanis</name>
    <dbReference type="NCBI Taxonomy" id="266762"/>
    <lineage>
        <taxon>Bacteria</taxon>
        <taxon>Pseudomonadati</taxon>
        <taxon>Bacteroidota</taxon>
        <taxon>Bacteroidia</taxon>
        <taxon>Bacteroidales</taxon>
        <taxon>Porphyromonadaceae</taxon>
        <taxon>Porphyromonas</taxon>
    </lineage>
</organism>
<dbReference type="InterPro" id="IPR046462">
    <property type="entry name" value="TerL_nuclease"/>
</dbReference>
<reference evidence="3 4" key="1">
    <citation type="submission" date="2014-08" db="EMBL/GenBank/DDBJ databases">
        <title>Porphyromonas gingivicanis strain:COT-022_OH1391 Genome sequencing.</title>
        <authorList>
            <person name="Wallis C."/>
            <person name="Deusch O."/>
            <person name="O'Flynn C."/>
            <person name="Davis I."/>
            <person name="Jospin G."/>
            <person name="Darling A.E."/>
            <person name="Coil D.A."/>
            <person name="Alexiev A."/>
            <person name="Horsfall A."/>
            <person name="Kirkwood N."/>
            <person name="Harris S."/>
            <person name="Eisen J.A."/>
        </authorList>
    </citation>
    <scope>NUCLEOTIDE SEQUENCE [LARGE SCALE GENOMIC DNA]</scope>
    <source>
        <strain evidence="4">COT-022 OH1391</strain>
    </source>
</reference>
<dbReference type="OrthoDB" id="9760250at2"/>
<dbReference type="STRING" id="266762.HQ36_02085"/>
<dbReference type="AlphaFoldDB" id="A0A0A2G5D6"/>
<dbReference type="EMBL" id="JQZW01000006">
    <property type="protein sequence ID" value="KGN98426.1"/>
    <property type="molecule type" value="Genomic_DNA"/>
</dbReference>
<dbReference type="InterPro" id="IPR027417">
    <property type="entry name" value="P-loop_NTPase"/>
</dbReference>
<feature type="domain" description="Terminase large subunit-like endonuclease" evidence="2">
    <location>
        <begin position="282"/>
        <end position="570"/>
    </location>
</feature>
<comment type="caution">
    <text evidence="3">The sequence shown here is derived from an EMBL/GenBank/DDBJ whole genome shotgun (WGS) entry which is preliminary data.</text>
</comment>
<dbReference type="InterPro" id="IPR005021">
    <property type="entry name" value="Terminase_largesu-like"/>
</dbReference>
<dbReference type="RefSeq" id="WP_036883106.1">
    <property type="nucleotide sequence ID" value="NZ_JQZW01000006.1"/>
</dbReference>
<feature type="domain" description="Terminase large subunit-like ATPase" evidence="1">
    <location>
        <begin position="102"/>
        <end position="275"/>
    </location>
</feature>
<dbReference type="Pfam" id="PF03354">
    <property type="entry name" value="TerL_ATPase"/>
    <property type="match status" value="1"/>
</dbReference>
<dbReference type="Pfam" id="PF20441">
    <property type="entry name" value="TerL_nuclease"/>
    <property type="match status" value="1"/>
</dbReference>